<organism evidence="4 5">
    <name type="scientific">Candidatus Scybalenecus merdavium</name>
    <dbReference type="NCBI Taxonomy" id="2840939"/>
    <lineage>
        <taxon>Bacteria</taxon>
        <taxon>Bacillati</taxon>
        <taxon>Bacillota</taxon>
        <taxon>Clostridia</taxon>
        <taxon>Eubacteriales</taxon>
        <taxon>Oscillospiraceae</taxon>
        <taxon>Oscillospiraceae incertae sedis</taxon>
        <taxon>Candidatus Scybalenecus</taxon>
    </lineage>
</organism>
<dbReference type="InterPro" id="IPR010982">
    <property type="entry name" value="Lambda_DNA-bd_dom_sf"/>
</dbReference>
<dbReference type="PROSITE" id="PS50943">
    <property type="entry name" value="HTH_CROC1"/>
    <property type="match status" value="1"/>
</dbReference>
<keyword evidence="2" id="KW-0472">Membrane</keyword>
<dbReference type="AlphaFoldDB" id="A0A9D1MW18"/>
<dbReference type="GO" id="GO:0003677">
    <property type="term" value="F:DNA binding"/>
    <property type="evidence" value="ECO:0007669"/>
    <property type="project" value="UniProtKB-KW"/>
</dbReference>
<proteinExistence type="predicted"/>
<keyword evidence="1" id="KW-0238">DNA-binding</keyword>
<dbReference type="InterPro" id="IPR001387">
    <property type="entry name" value="Cro/C1-type_HTH"/>
</dbReference>
<dbReference type="EMBL" id="DVNM01000042">
    <property type="protein sequence ID" value="HIU69781.1"/>
    <property type="molecule type" value="Genomic_DNA"/>
</dbReference>
<sequence length="201" mass="21993">MDQIRIGKFIAAARKAHGMTQKQLAERLLISDKTVSKWERGKGLPEVGLMLPLCEALQITVNDLLSGEKISENNYQKKAEENMMSLMQENQENKKHLALSVICGVITIIAVCALVVIAAYMPIPAAARIALIVLAVATGAAGVGAAAVLDVKAGYYECPHCKALFVPSTRDYVKGYHTLTKRRLTCPECGKKSMCRHRIVR</sequence>
<dbReference type="PANTHER" id="PTHR46558:SF4">
    <property type="entry name" value="DNA-BIDING PHAGE PROTEIN"/>
    <property type="match status" value="1"/>
</dbReference>
<keyword evidence="2" id="KW-1133">Transmembrane helix</keyword>
<evidence type="ECO:0000313" key="4">
    <source>
        <dbReference type="EMBL" id="HIU69781.1"/>
    </source>
</evidence>
<dbReference type="CDD" id="cd00093">
    <property type="entry name" value="HTH_XRE"/>
    <property type="match status" value="1"/>
</dbReference>
<reference evidence="4" key="1">
    <citation type="submission" date="2020-10" db="EMBL/GenBank/DDBJ databases">
        <authorList>
            <person name="Gilroy R."/>
        </authorList>
    </citation>
    <scope>NUCLEOTIDE SEQUENCE</scope>
    <source>
        <strain evidence="4">CHK176-6737</strain>
    </source>
</reference>
<feature type="transmembrane region" description="Helical" evidence="2">
    <location>
        <begin position="97"/>
        <end position="123"/>
    </location>
</feature>
<feature type="domain" description="HTH cro/C1-type" evidence="3">
    <location>
        <begin position="10"/>
        <end position="64"/>
    </location>
</feature>
<dbReference type="SMART" id="SM00530">
    <property type="entry name" value="HTH_XRE"/>
    <property type="match status" value="1"/>
</dbReference>
<evidence type="ECO:0000256" key="1">
    <source>
        <dbReference type="ARBA" id="ARBA00023125"/>
    </source>
</evidence>
<dbReference type="PANTHER" id="PTHR46558">
    <property type="entry name" value="TRACRIPTIONAL REGULATORY PROTEIN-RELATED-RELATED"/>
    <property type="match status" value="1"/>
</dbReference>
<dbReference type="Pfam" id="PF01381">
    <property type="entry name" value="HTH_3"/>
    <property type="match status" value="1"/>
</dbReference>
<feature type="transmembrane region" description="Helical" evidence="2">
    <location>
        <begin position="129"/>
        <end position="149"/>
    </location>
</feature>
<reference evidence="4" key="2">
    <citation type="journal article" date="2021" name="PeerJ">
        <title>Extensive microbial diversity within the chicken gut microbiome revealed by metagenomics and culture.</title>
        <authorList>
            <person name="Gilroy R."/>
            <person name="Ravi A."/>
            <person name="Getino M."/>
            <person name="Pursley I."/>
            <person name="Horton D.L."/>
            <person name="Alikhan N.F."/>
            <person name="Baker D."/>
            <person name="Gharbi K."/>
            <person name="Hall N."/>
            <person name="Watson M."/>
            <person name="Adriaenssens E.M."/>
            <person name="Foster-Nyarko E."/>
            <person name="Jarju S."/>
            <person name="Secka A."/>
            <person name="Antonio M."/>
            <person name="Oren A."/>
            <person name="Chaudhuri R.R."/>
            <person name="La Ragione R."/>
            <person name="Hildebrand F."/>
            <person name="Pallen M.J."/>
        </authorList>
    </citation>
    <scope>NUCLEOTIDE SEQUENCE</scope>
    <source>
        <strain evidence="4">CHK176-6737</strain>
    </source>
</reference>
<name>A0A9D1MW18_9FIRM</name>
<accession>A0A9D1MW18</accession>
<evidence type="ECO:0000256" key="2">
    <source>
        <dbReference type="SAM" id="Phobius"/>
    </source>
</evidence>
<dbReference type="Gene3D" id="1.10.260.40">
    <property type="entry name" value="lambda repressor-like DNA-binding domains"/>
    <property type="match status" value="1"/>
</dbReference>
<protein>
    <submittedName>
        <fullName evidence="4">Helix-turn-helix transcriptional regulator</fullName>
    </submittedName>
</protein>
<comment type="caution">
    <text evidence="4">The sequence shown here is derived from an EMBL/GenBank/DDBJ whole genome shotgun (WGS) entry which is preliminary data.</text>
</comment>
<evidence type="ECO:0000259" key="3">
    <source>
        <dbReference type="PROSITE" id="PS50943"/>
    </source>
</evidence>
<keyword evidence="2" id="KW-0812">Transmembrane</keyword>
<gene>
    <name evidence="4" type="ORF">IAD23_07490</name>
</gene>
<dbReference type="Proteomes" id="UP000824125">
    <property type="component" value="Unassembled WGS sequence"/>
</dbReference>
<evidence type="ECO:0000313" key="5">
    <source>
        <dbReference type="Proteomes" id="UP000824125"/>
    </source>
</evidence>
<dbReference type="SUPFAM" id="SSF47413">
    <property type="entry name" value="lambda repressor-like DNA-binding domains"/>
    <property type="match status" value="1"/>
</dbReference>